<dbReference type="AlphaFoldDB" id="A0A9P4T4K4"/>
<feature type="binding site" evidence="6">
    <location>
        <position position="87"/>
    </location>
    <ligand>
        <name>ATP</name>
        <dbReference type="ChEBI" id="CHEBI:30616"/>
    </ligand>
</feature>
<evidence type="ECO:0000256" key="6">
    <source>
        <dbReference type="PROSITE-ProRule" id="PRU10141"/>
    </source>
</evidence>
<dbReference type="SMART" id="SM00220">
    <property type="entry name" value="S_TKc"/>
    <property type="match status" value="1"/>
</dbReference>
<name>A0A9P4T4K4_CURKU</name>
<accession>A0A9P4T4K4</accession>
<evidence type="ECO:0000256" key="5">
    <source>
        <dbReference type="ARBA" id="ARBA00022840"/>
    </source>
</evidence>
<gene>
    <name evidence="8" type="ORF">E8E13_003232</name>
</gene>
<dbReference type="Gene3D" id="3.30.200.20">
    <property type="entry name" value="Phosphorylase Kinase, domain 1"/>
    <property type="match status" value="1"/>
</dbReference>
<dbReference type="EMBL" id="SWKU01000037">
    <property type="protein sequence ID" value="KAF2994836.1"/>
    <property type="molecule type" value="Genomic_DNA"/>
</dbReference>
<dbReference type="SUPFAM" id="SSF56112">
    <property type="entry name" value="Protein kinase-like (PK-like)"/>
    <property type="match status" value="1"/>
</dbReference>
<dbReference type="Pfam" id="PF00069">
    <property type="entry name" value="Pkinase"/>
    <property type="match status" value="1"/>
</dbReference>
<feature type="domain" description="Protein kinase" evidence="7">
    <location>
        <begin position="58"/>
        <end position="440"/>
    </location>
</feature>
<proteinExistence type="predicted"/>
<dbReference type="OrthoDB" id="5979581at2759"/>
<keyword evidence="3 6" id="KW-0547">Nucleotide-binding</keyword>
<protein>
    <recommendedName>
        <fullName evidence="7">Protein kinase domain-containing protein</fullName>
    </recommendedName>
</protein>
<keyword evidence="1" id="KW-0723">Serine/threonine-protein kinase</keyword>
<evidence type="ECO:0000256" key="3">
    <source>
        <dbReference type="ARBA" id="ARBA00022741"/>
    </source>
</evidence>
<evidence type="ECO:0000256" key="2">
    <source>
        <dbReference type="ARBA" id="ARBA00022679"/>
    </source>
</evidence>
<dbReference type="GO" id="GO:0043484">
    <property type="term" value="P:regulation of RNA splicing"/>
    <property type="evidence" value="ECO:0007669"/>
    <property type="project" value="TreeGrafter"/>
</dbReference>
<dbReference type="InterPro" id="IPR011009">
    <property type="entry name" value="Kinase-like_dom_sf"/>
</dbReference>
<dbReference type="GO" id="GO:0005524">
    <property type="term" value="F:ATP binding"/>
    <property type="evidence" value="ECO:0007669"/>
    <property type="project" value="UniProtKB-UniRule"/>
</dbReference>
<keyword evidence="2" id="KW-0808">Transferase</keyword>
<dbReference type="PROSITE" id="PS50011">
    <property type="entry name" value="PROTEIN_KINASE_DOM"/>
    <property type="match status" value="1"/>
</dbReference>
<evidence type="ECO:0000256" key="1">
    <source>
        <dbReference type="ARBA" id="ARBA00022527"/>
    </source>
</evidence>
<dbReference type="InterPro" id="IPR051175">
    <property type="entry name" value="CLK_kinases"/>
</dbReference>
<keyword evidence="9" id="KW-1185">Reference proteome</keyword>
<comment type="caution">
    <text evidence="8">The sequence shown here is derived from an EMBL/GenBank/DDBJ whole genome shotgun (WGS) entry which is preliminary data.</text>
</comment>
<keyword evidence="5 6" id="KW-0067">ATP-binding</keyword>
<keyword evidence="4" id="KW-0418">Kinase</keyword>
<evidence type="ECO:0000313" key="8">
    <source>
        <dbReference type="EMBL" id="KAF2994836.1"/>
    </source>
</evidence>
<organism evidence="8 9">
    <name type="scientific">Curvularia kusanoi</name>
    <name type="common">Cochliobolus kusanoi</name>
    <dbReference type="NCBI Taxonomy" id="90978"/>
    <lineage>
        <taxon>Eukaryota</taxon>
        <taxon>Fungi</taxon>
        <taxon>Dikarya</taxon>
        <taxon>Ascomycota</taxon>
        <taxon>Pezizomycotina</taxon>
        <taxon>Dothideomycetes</taxon>
        <taxon>Pleosporomycetidae</taxon>
        <taxon>Pleosporales</taxon>
        <taxon>Pleosporineae</taxon>
        <taxon>Pleosporaceae</taxon>
        <taxon>Curvularia</taxon>
    </lineage>
</organism>
<dbReference type="GO" id="GO:0004674">
    <property type="term" value="F:protein serine/threonine kinase activity"/>
    <property type="evidence" value="ECO:0007669"/>
    <property type="project" value="UniProtKB-KW"/>
</dbReference>
<dbReference type="Gene3D" id="1.10.510.10">
    <property type="entry name" value="Transferase(Phosphotransferase) domain 1"/>
    <property type="match status" value="1"/>
</dbReference>
<dbReference type="GO" id="GO:0005634">
    <property type="term" value="C:nucleus"/>
    <property type="evidence" value="ECO:0007669"/>
    <property type="project" value="TreeGrafter"/>
</dbReference>
<sequence>MSTRSTTVSSSLDAPVSEQCPWTYQPSEDMARIESFEGYCAGGYYPVRIGDQLCSSRYRIVHKLGHGSYSTIWLARDEHLAKYVAIKIAISQPERVEGTIIRKMWEEEGCTVRSSTGVALVPEILDEFEAEGTEIQGVRGLHHCLVTTPARMSISDARDASSMGMFQPMVARAIAAQLIQAVASVHAQGVVHAGKYLKERTKNLHEKNILFCLPDTIDDLTPDELCQKYGHPRPIEVKRMDKLPLDQWVPPYGVKPIRFRVAADKISLAESRVFLNDFGESFQPAIDSRLSTHIPYELRSPEMFMEPEAQVSFPADVWSLACVIFAVMGRGYPFAAVFPTKDEILCQHVDALGRLPDEWWTTWAARDQYYDDQGRSLDGSQGLSLKERLERFIQKQRRRFGMAEMEDEEKQAFLVLMEKMLKFRPEDRLSAQQALESTWMQNWAMPAFKLMEDLLST</sequence>
<evidence type="ECO:0000259" key="7">
    <source>
        <dbReference type="PROSITE" id="PS50011"/>
    </source>
</evidence>
<dbReference type="InterPro" id="IPR017441">
    <property type="entry name" value="Protein_kinase_ATP_BS"/>
</dbReference>
<dbReference type="PROSITE" id="PS00107">
    <property type="entry name" value="PROTEIN_KINASE_ATP"/>
    <property type="match status" value="1"/>
</dbReference>
<reference evidence="8" key="1">
    <citation type="submission" date="2019-04" db="EMBL/GenBank/DDBJ databases">
        <title>Sequencing of skin fungus with MAO and IRED activity.</title>
        <authorList>
            <person name="Marsaioli A.J."/>
            <person name="Bonatto J.M.C."/>
            <person name="Reis Junior O."/>
        </authorList>
    </citation>
    <scope>NUCLEOTIDE SEQUENCE</scope>
    <source>
        <strain evidence="8">30M1</strain>
    </source>
</reference>
<evidence type="ECO:0000256" key="4">
    <source>
        <dbReference type="ARBA" id="ARBA00022777"/>
    </source>
</evidence>
<evidence type="ECO:0000313" key="9">
    <source>
        <dbReference type="Proteomes" id="UP000801428"/>
    </source>
</evidence>
<dbReference type="Proteomes" id="UP000801428">
    <property type="component" value="Unassembled WGS sequence"/>
</dbReference>
<dbReference type="PANTHER" id="PTHR45646:SF11">
    <property type="entry name" value="SERINE_THREONINE-PROTEIN KINASE DOA"/>
    <property type="match status" value="1"/>
</dbReference>
<dbReference type="InterPro" id="IPR000719">
    <property type="entry name" value="Prot_kinase_dom"/>
</dbReference>
<dbReference type="PANTHER" id="PTHR45646">
    <property type="entry name" value="SERINE/THREONINE-PROTEIN KINASE DOA-RELATED"/>
    <property type="match status" value="1"/>
</dbReference>